<proteinExistence type="predicted"/>
<keyword evidence="2" id="KW-1185">Reference proteome</keyword>
<dbReference type="EMBL" id="FMCT01000012">
    <property type="protein sequence ID" value="SCF43071.1"/>
    <property type="molecule type" value="Genomic_DNA"/>
</dbReference>
<evidence type="ECO:0000313" key="1">
    <source>
        <dbReference type="EMBL" id="SCF43071.1"/>
    </source>
</evidence>
<sequence length="344" mass="37681">MNTIADRHISPTFHGVEEVDDRRYYLIGDARLLSCTTVTGVIAKDALLRYAANQAVAAVFAELPSIVIASRTKPCGNTGRRCDHDNTTRCDNCACRECKACIARWLSERHIEHSARRADEGTRTHDVIEWWSYHGQIKPYDADIAPYVKAFEAFVAEYGLTPESFLASEALVINKGAGYAGTTDGVIRFRADATPAAAKLVSRVTQIQAKRAVKLGLTVDLLVDFKTREGEGPKFYPEQALQLTGYRHAPVIRIKGDDVDHPMLPTDGGMLIQLRPDGVTPRLAVTTERTYRRGFLYALGLTKWLIEEGAAAVSSHTFVLPETVAARARKAAKQSAAEPAPAAA</sequence>
<gene>
    <name evidence="1" type="ORF">GA0070563_112183</name>
</gene>
<evidence type="ECO:0000313" key="2">
    <source>
        <dbReference type="Proteomes" id="UP000183585"/>
    </source>
</evidence>
<name>A0A1C5ADD3_9ACTN</name>
<dbReference type="Proteomes" id="UP000183585">
    <property type="component" value="Unassembled WGS sequence"/>
</dbReference>
<dbReference type="RefSeq" id="WP_074476961.1">
    <property type="nucleotide sequence ID" value="NZ_FMCT01000012.1"/>
</dbReference>
<accession>A0A1C5ADD3</accession>
<organism evidence="1 2">
    <name type="scientific">Micromonospora carbonacea</name>
    <dbReference type="NCBI Taxonomy" id="47853"/>
    <lineage>
        <taxon>Bacteria</taxon>
        <taxon>Bacillati</taxon>
        <taxon>Actinomycetota</taxon>
        <taxon>Actinomycetes</taxon>
        <taxon>Micromonosporales</taxon>
        <taxon>Micromonosporaceae</taxon>
        <taxon>Micromonospora</taxon>
    </lineage>
</organism>
<reference evidence="2" key="1">
    <citation type="submission" date="2016-06" db="EMBL/GenBank/DDBJ databases">
        <authorList>
            <person name="Varghese N."/>
            <person name="Submissions Spin"/>
        </authorList>
    </citation>
    <scope>NUCLEOTIDE SEQUENCE [LARGE SCALE GENOMIC DNA]</scope>
    <source>
        <strain evidence="2">DSM 43168</strain>
    </source>
</reference>
<dbReference type="AlphaFoldDB" id="A0A1C5ADD3"/>
<protein>
    <submittedName>
        <fullName evidence="1">Uncharacterized protein</fullName>
    </submittedName>
</protein>